<feature type="region of interest" description="Disordered" evidence="1">
    <location>
        <begin position="148"/>
        <end position="179"/>
    </location>
</feature>
<dbReference type="CDD" id="cd04301">
    <property type="entry name" value="NAT_SF"/>
    <property type="match status" value="1"/>
</dbReference>
<evidence type="ECO:0000256" key="1">
    <source>
        <dbReference type="SAM" id="MobiDB-lite"/>
    </source>
</evidence>
<dbReference type="SUPFAM" id="SSF55729">
    <property type="entry name" value="Acyl-CoA N-acyltransferases (Nat)"/>
    <property type="match status" value="1"/>
</dbReference>
<evidence type="ECO:0000313" key="3">
    <source>
        <dbReference type="EMBL" id="EEC77298.1"/>
    </source>
</evidence>
<dbReference type="InterPro" id="IPR016181">
    <property type="entry name" value="Acyl_CoA_acyltransferase"/>
</dbReference>
<reference evidence="3 4" key="1">
    <citation type="journal article" date="2005" name="PLoS Biol.">
        <title>The genomes of Oryza sativa: a history of duplications.</title>
        <authorList>
            <person name="Yu J."/>
            <person name="Wang J."/>
            <person name="Lin W."/>
            <person name="Li S."/>
            <person name="Li H."/>
            <person name="Zhou J."/>
            <person name="Ni P."/>
            <person name="Dong W."/>
            <person name="Hu S."/>
            <person name="Zeng C."/>
            <person name="Zhang J."/>
            <person name="Zhang Y."/>
            <person name="Li R."/>
            <person name="Xu Z."/>
            <person name="Li S."/>
            <person name="Li X."/>
            <person name="Zheng H."/>
            <person name="Cong L."/>
            <person name="Lin L."/>
            <person name="Yin J."/>
            <person name="Geng J."/>
            <person name="Li G."/>
            <person name="Shi J."/>
            <person name="Liu J."/>
            <person name="Lv H."/>
            <person name="Li J."/>
            <person name="Wang J."/>
            <person name="Deng Y."/>
            <person name="Ran L."/>
            <person name="Shi X."/>
            <person name="Wang X."/>
            <person name="Wu Q."/>
            <person name="Li C."/>
            <person name="Ren X."/>
            <person name="Wang J."/>
            <person name="Wang X."/>
            <person name="Li D."/>
            <person name="Liu D."/>
            <person name="Zhang X."/>
            <person name="Ji Z."/>
            <person name="Zhao W."/>
            <person name="Sun Y."/>
            <person name="Zhang Z."/>
            <person name="Bao J."/>
            <person name="Han Y."/>
            <person name="Dong L."/>
            <person name="Ji J."/>
            <person name="Chen P."/>
            <person name="Wu S."/>
            <person name="Liu J."/>
            <person name="Xiao Y."/>
            <person name="Bu D."/>
            <person name="Tan J."/>
            <person name="Yang L."/>
            <person name="Ye C."/>
            <person name="Zhang J."/>
            <person name="Xu J."/>
            <person name="Zhou Y."/>
            <person name="Yu Y."/>
            <person name="Zhang B."/>
            <person name="Zhuang S."/>
            <person name="Wei H."/>
            <person name="Liu B."/>
            <person name="Lei M."/>
            <person name="Yu H."/>
            <person name="Li Y."/>
            <person name="Xu H."/>
            <person name="Wei S."/>
            <person name="He X."/>
            <person name="Fang L."/>
            <person name="Zhang Z."/>
            <person name="Zhang Y."/>
            <person name="Huang X."/>
            <person name="Su Z."/>
            <person name="Tong W."/>
            <person name="Li J."/>
            <person name="Tong Z."/>
            <person name="Li S."/>
            <person name="Ye J."/>
            <person name="Wang L."/>
            <person name="Fang L."/>
            <person name="Lei T."/>
            <person name="Chen C."/>
            <person name="Chen H."/>
            <person name="Xu Z."/>
            <person name="Li H."/>
            <person name="Huang H."/>
            <person name="Zhang F."/>
            <person name="Xu H."/>
            <person name="Li N."/>
            <person name="Zhao C."/>
            <person name="Li S."/>
            <person name="Dong L."/>
            <person name="Huang Y."/>
            <person name="Li L."/>
            <person name="Xi Y."/>
            <person name="Qi Q."/>
            <person name="Li W."/>
            <person name="Zhang B."/>
            <person name="Hu W."/>
            <person name="Zhang Y."/>
            <person name="Tian X."/>
            <person name="Jiao Y."/>
            <person name="Liang X."/>
            <person name="Jin J."/>
            <person name="Gao L."/>
            <person name="Zheng W."/>
            <person name="Hao B."/>
            <person name="Liu S."/>
            <person name="Wang W."/>
            <person name="Yuan L."/>
            <person name="Cao M."/>
            <person name="McDermott J."/>
            <person name="Samudrala R."/>
            <person name="Wang J."/>
            <person name="Wong G.K."/>
            <person name="Yang H."/>
        </authorList>
    </citation>
    <scope>NUCLEOTIDE SEQUENCE [LARGE SCALE GENOMIC DNA]</scope>
    <source>
        <strain evidence="4">cv. 93-11</strain>
    </source>
</reference>
<dbReference type="AlphaFoldDB" id="B8ATZ7"/>
<dbReference type="InterPro" id="IPR031165">
    <property type="entry name" value="GNAT_YJDJ"/>
</dbReference>
<dbReference type="PANTHER" id="PTHR31435:SF9">
    <property type="entry name" value="PROTEIN NATD1"/>
    <property type="match status" value="1"/>
</dbReference>
<keyword evidence="4" id="KW-1185">Reference proteome</keyword>
<dbReference type="STRING" id="39946.B8ATZ7"/>
<proteinExistence type="predicted"/>
<protein>
    <recommendedName>
        <fullName evidence="2">N-acetyltransferase domain-containing protein</fullName>
    </recommendedName>
</protein>
<accession>B8ATZ7</accession>
<dbReference type="HOGENOM" id="CLU_1505830_0_0_1"/>
<name>B8ATZ7_ORYSI</name>
<dbReference type="EMBL" id="CM000129">
    <property type="protein sequence ID" value="EEC77298.1"/>
    <property type="molecule type" value="Genomic_DNA"/>
</dbReference>
<dbReference type="InterPro" id="IPR045057">
    <property type="entry name" value="Gcn5-rel_NAT"/>
</dbReference>
<dbReference type="PANTHER" id="PTHR31435">
    <property type="entry name" value="PROTEIN NATD1"/>
    <property type="match status" value="1"/>
</dbReference>
<organism evidence="3 4">
    <name type="scientific">Oryza sativa subsp. indica</name>
    <name type="common">Rice</name>
    <dbReference type="NCBI Taxonomy" id="39946"/>
    <lineage>
        <taxon>Eukaryota</taxon>
        <taxon>Viridiplantae</taxon>
        <taxon>Streptophyta</taxon>
        <taxon>Embryophyta</taxon>
        <taxon>Tracheophyta</taxon>
        <taxon>Spermatophyta</taxon>
        <taxon>Magnoliopsida</taxon>
        <taxon>Liliopsida</taxon>
        <taxon>Poales</taxon>
        <taxon>Poaceae</taxon>
        <taxon>BOP clade</taxon>
        <taxon>Oryzoideae</taxon>
        <taxon>Oryzeae</taxon>
        <taxon>Oryzinae</taxon>
        <taxon>Oryza</taxon>
        <taxon>Oryza sativa</taxon>
    </lineage>
</organism>
<evidence type="ECO:0000313" key="4">
    <source>
        <dbReference type="Proteomes" id="UP000007015"/>
    </source>
</evidence>
<dbReference type="Gramene" id="BGIOSGA015087-TA">
    <property type="protein sequence ID" value="BGIOSGA015087-PA"/>
    <property type="gene ID" value="BGIOSGA015087"/>
</dbReference>
<evidence type="ECO:0000259" key="2">
    <source>
        <dbReference type="Pfam" id="PF14542"/>
    </source>
</evidence>
<dbReference type="Gene3D" id="3.40.630.30">
    <property type="match status" value="1"/>
</dbReference>
<dbReference type="Pfam" id="PF14542">
    <property type="entry name" value="Acetyltransf_CG"/>
    <property type="match status" value="1"/>
</dbReference>
<gene>
    <name evidence="3" type="ORF">OsI_15941</name>
</gene>
<feature type="domain" description="N-acetyltransferase" evidence="2">
    <location>
        <begin position="61"/>
        <end position="98"/>
    </location>
</feature>
<feature type="compositionally biased region" description="Basic and acidic residues" evidence="1">
    <location>
        <begin position="167"/>
        <end position="179"/>
    </location>
</feature>
<sequence>MAAKEPGAGGREAAASKEVVLWREEARRFETPDCEAYLQYRLLAAAQPRSSSGGGGATQAAAVMEMAHTYVPGSKRGRGLAARLCDAAFAHARERGMRETAIDEYFKPIDKNAKIIMDMQLEKEEKQIKEMTKVMQDQIAMQREIASKRAQATAIESKDAQTQTSDKIAEGPPKEETMK</sequence>
<dbReference type="Proteomes" id="UP000007015">
    <property type="component" value="Chromosome 4"/>
</dbReference>